<dbReference type="Proteomes" id="UP001144036">
    <property type="component" value="Unassembled WGS sequence"/>
</dbReference>
<organism evidence="1 2">
    <name type="scientific">Nonomuraea corallina</name>
    <dbReference type="NCBI Taxonomy" id="2989783"/>
    <lineage>
        <taxon>Bacteria</taxon>
        <taxon>Bacillati</taxon>
        <taxon>Actinomycetota</taxon>
        <taxon>Actinomycetes</taxon>
        <taxon>Streptosporangiales</taxon>
        <taxon>Streptosporangiaceae</taxon>
        <taxon>Nonomuraea</taxon>
    </lineage>
</organism>
<accession>A0ABT4SBI1</accession>
<gene>
    <name evidence="1" type="ORF">OUY22_13920</name>
</gene>
<dbReference type="EMBL" id="JAPNNL010000044">
    <property type="protein sequence ID" value="MDA0634517.1"/>
    <property type="molecule type" value="Genomic_DNA"/>
</dbReference>
<evidence type="ECO:0000313" key="1">
    <source>
        <dbReference type="EMBL" id="MDA0634517.1"/>
    </source>
</evidence>
<proteinExistence type="predicted"/>
<dbReference type="RefSeq" id="WP_270155328.1">
    <property type="nucleotide sequence ID" value="NZ_JAPNNL010000044.1"/>
</dbReference>
<name>A0ABT4SBI1_9ACTN</name>
<comment type="caution">
    <text evidence="1">The sequence shown here is derived from an EMBL/GenBank/DDBJ whole genome shotgun (WGS) entry which is preliminary data.</text>
</comment>
<keyword evidence="2" id="KW-1185">Reference proteome</keyword>
<protein>
    <submittedName>
        <fullName evidence="1">Uncharacterized protein</fullName>
    </submittedName>
</protein>
<reference evidence="1" key="1">
    <citation type="submission" date="2022-11" db="EMBL/GenBank/DDBJ databases">
        <title>Nonomuraea corallina sp. nov., a new species of the genus Nonomuraea isolated from sea side sediment in Thai sea.</title>
        <authorList>
            <person name="Ngamcharungchit C."/>
            <person name="Matsumoto A."/>
            <person name="Suriyachadkun C."/>
            <person name="Panbangred W."/>
            <person name="Inahashi Y."/>
            <person name="Intra B."/>
        </authorList>
    </citation>
    <scope>NUCLEOTIDE SEQUENCE</scope>
    <source>
        <strain evidence="1">MCN248</strain>
    </source>
</reference>
<evidence type="ECO:0000313" key="2">
    <source>
        <dbReference type="Proteomes" id="UP001144036"/>
    </source>
</evidence>
<sequence>MEFVGLNPERVGLLIKQMESGKNVLGQTRPGLETDIADAGPDWAGGQGVTAMHRAWHFFHDAQRDLKWRIDTISRMHNGPSGNGQWLTAQFSFASEAAATQAGKDAAAAIMQPLSDPATADLPQTWQKVEAAMRAAKDKIHDPAFAAALISAIGPAGLDDLFRRWRDANAVGRKRGVPPEELKRGTSTFGVLANALANADTAGRLDDRSRKALVDAVELDALTALTALAKQSTTLLNQVAKRVLNTPRSGAPPDFSDADWNLQALINAYAANPEALQQLLAEDKTAAAALLHPNRVKLNGLPPEFEKQLAGVLDKALRPSTGDSGTRARAWFNLVNGLGYDGSHGTGGHFDALRNSPINQVLARNVLPYISQLGLVHAREASVNLDKHLTPQPPWDKLRPDVASRFIGAIMQDSAARKILLDELPKYGWGLDIGRFHPFSDRATERAEYTRLSARLGGVSSLLLGGLSYARLSRKEYAEWAASIALLPVSYAVNAWGDMADAAAATARDVGLDAAKEAVAERIAEFLAGDGPQDVKELAKLLVNQQVLIVAASLELHDQPLLTAEDRERIFREFYGSLADPLIKALDEYGG</sequence>